<dbReference type="CDD" id="cd15612">
    <property type="entry name" value="PHD_OBE1_like"/>
    <property type="match status" value="1"/>
</dbReference>
<proteinExistence type="predicted"/>
<dbReference type="GO" id="GO:0010492">
    <property type="term" value="P:maintenance of shoot apical meristem identity"/>
    <property type="evidence" value="ECO:0007669"/>
    <property type="project" value="TreeGrafter"/>
</dbReference>
<evidence type="ECO:0000256" key="1">
    <source>
        <dbReference type="ARBA" id="ARBA00004123"/>
    </source>
</evidence>
<dbReference type="Proteomes" id="UP000243975">
    <property type="component" value="Unassembled WGS sequence"/>
</dbReference>
<sequence length="400" mass="46097">MCVLPDDYLQELKMVLREILEGISGSHYREDLFLLQKLVQTRSDLNTMTLTKAHRTQLEILVAINSGIQAFLHPNINLSQSALIEVFVYKRCRNIACQSLLPAEECKCNICSNEMGFCNLCMCTICTKFDFDVNTCRWIGCDSCSHWTHTDCAIREKQVCMGTSVMGGVSSPQMVFRCRACSRTSELFGWVKGVFQHCAPSWTRQHLIMELDSVSRIFGELGLDSPERPDPSGSEDACNKIYEVVQEAIRKMEMVANEKMEMVAKARLELDNCDRELEEKGREIAELEMGRHEKKQQIEELESIVRLKEAEADMFQVKADKARREADRLRRIVVAAKSKRSEEEEYAARYLKLRLSEAEAEAERMHLFDKIKLQEREPETGMMYSKIQDLLKNVYNQDQD</sequence>
<dbReference type="GO" id="GO:0005634">
    <property type="term" value="C:nucleus"/>
    <property type="evidence" value="ECO:0007669"/>
    <property type="project" value="UniProtKB-SubCell"/>
</dbReference>
<evidence type="ECO:0000256" key="7">
    <source>
        <dbReference type="SAM" id="Coils"/>
    </source>
</evidence>
<evidence type="ECO:0000256" key="6">
    <source>
        <dbReference type="ARBA" id="ARBA00023242"/>
    </source>
</evidence>
<dbReference type="GO" id="GO:0010078">
    <property type="term" value="P:maintenance of root meristem identity"/>
    <property type="evidence" value="ECO:0007669"/>
    <property type="project" value="TreeGrafter"/>
</dbReference>
<organism evidence="9 10">
    <name type="scientific">Cynara cardunculus var. scolymus</name>
    <name type="common">Globe artichoke</name>
    <name type="synonym">Cynara scolymus</name>
    <dbReference type="NCBI Taxonomy" id="59895"/>
    <lineage>
        <taxon>Eukaryota</taxon>
        <taxon>Viridiplantae</taxon>
        <taxon>Streptophyta</taxon>
        <taxon>Embryophyta</taxon>
        <taxon>Tracheophyta</taxon>
        <taxon>Spermatophyta</taxon>
        <taxon>Magnoliopsida</taxon>
        <taxon>eudicotyledons</taxon>
        <taxon>Gunneridae</taxon>
        <taxon>Pentapetalae</taxon>
        <taxon>asterids</taxon>
        <taxon>campanulids</taxon>
        <taxon>Asterales</taxon>
        <taxon>Asteraceae</taxon>
        <taxon>Carduoideae</taxon>
        <taxon>Cardueae</taxon>
        <taxon>Carduinae</taxon>
        <taxon>Cynara</taxon>
    </lineage>
</organism>
<dbReference type="PIRSF" id="PIRSF025218">
    <property type="entry name" value="DUF1423_pln"/>
    <property type="match status" value="1"/>
</dbReference>
<dbReference type="GO" id="GO:0008270">
    <property type="term" value="F:zinc ion binding"/>
    <property type="evidence" value="ECO:0007669"/>
    <property type="project" value="UniProtKB-KW"/>
</dbReference>
<evidence type="ECO:0000256" key="5">
    <source>
        <dbReference type="ARBA" id="ARBA00023054"/>
    </source>
</evidence>
<evidence type="ECO:0000256" key="3">
    <source>
        <dbReference type="ARBA" id="ARBA00022771"/>
    </source>
</evidence>
<dbReference type="InterPro" id="IPR001965">
    <property type="entry name" value="Znf_PHD"/>
</dbReference>
<keyword evidence="2" id="KW-0479">Metal-binding</keyword>
<dbReference type="InterPro" id="IPR032535">
    <property type="entry name" value="Oberon_CC"/>
</dbReference>
<accession>A0A103YK51</accession>
<dbReference type="SMART" id="SM00249">
    <property type="entry name" value="PHD"/>
    <property type="match status" value="1"/>
</dbReference>
<keyword evidence="3" id="KW-0863">Zinc-finger</keyword>
<dbReference type="InterPro" id="IPR047578">
    <property type="entry name" value="OBE1-like_PHD"/>
</dbReference>
<evidence type="ECO:0000256" key="4">
    <source>
        <dbReference type="ARBA" id="ARBA00022833"/>
    </source>
</evidence>
<feature type="non-terminal residue" evidence="9">
    <location>
        <position position="1"/>
    </location>
</feature>
<evidence type="ECO:0000256" key="2">
    <source>
        <dbReference type="ARBA" id="ARBA00022723"/>
    </source>
</evidence>
<dbReference type="Gramene" id="KVI10631">
    <property type="protein sequence ID" value="KVI10631"/>
    <property type="gene ID" value="Ccrd_010966"/>
</dbReference>
<evidence type="ECO:0000259" key="8">
    <source>
        <dbReference type="SMART" id="SM00249"/>
    </source>
</evidence>
<dbReference type="Pfam" id="PF16312">
    <property type="entry name" value="Oberon_cc"/>
    <property type="match status" value="1"/>
</dbReference>
<evidence type="ECO:0000313" key="10">
    <source>
        <dbReference type="Proteomes" id="UP000243975"/>
    </source>
</evidence>
<keyword evidence="5 7" id="KW-0175">Coiled coil</keyword>
<dbReference type="AlphaFoldDB" id="A0A103YK51"/>
<comment type="caution">
    <text evidence="9">The sequence shown here is derived from an EMBL/GenBank/DDBJ whole genome shotgun (WGS) entry which is preliminary data.</text>
</comment>
<feature type="coiled-coil region" evidence="7">
    <location>
        <begin position="256"/>
        <end position="339"/>
    </location>
</feature>
<evidence type="ECO:0000313" key="9">
    <source>
        <dbReference type="EMBL" id="KVI10631.1"/>
    </source>
</evidence>
<protein>
    <recommendedName>
        <fullName evidence="8">Zinc finger PHD-type domain-containing protein</fullName>
    </recommendedName>
</protein>
<dbReference type="InterPro" id="IPR004082">
    <property type="entry name" value="OBERON"/>
</dbReference>
<dbReference type="Pfam" id="PF07227">
    <property type="entry name" value="PHD_Oberon"/>
    <property type="match status" value="1"/>
</dbReference>
<reference evidence="9 10" key="1">
    <citation type="journal article" date="2016" name="Sci. Rep.">
        <title>The genome sequence of the outbreeding globe artichoke constructed de novo incorporating a phase-aware low-pass sequencing strategy of F1 progeny.</title>
        <authorList>
            <person name="Scaglione D."/>
            <person name="Reyes-Chin-Wo S."/>
            <person name="Acquadro A."/>
            <person name="Froenicke L."/>
            <person name="Portis E."/>
            <person name="Beitel C."/>
            <person name="Tirone M."/>
            <person name="Mauro R."/>
            <person name="Lo Monaco A."/>
            <person name="Mauromicale G."/>
            <person name="Faccioli P."/>
            <person name="Cattivelli L."/>
            <person name="Rieseberg L."/>
            <person name="Michelmore R."/>
            <person name="Lanteri S."/>
        </authorList>
    </citation>
    <scope>NUCLEOTIDE SEQUENCE [LARGE SCALE GENOMIC DNA]</scope>
    <source>
        <strain evidence="9">2C</strain>
    </source>
</reference>
<dbReference type="EMBL" id="LEKV01001008">
    <property type="protein sequence ID" value="KVI10631.1"/>
    <property type="molecule type" value="Genomic_DNA"/>
</dbReference>
<keyword evidence="4" id="KW-0862">Zinc</keyword>
<gene>
    <name evidence="9" type="ORF">Ccrd_010966</name>
</gene>
<dbReference type="GO" id="GO:0010071">
    <property type="term" value="P:root meristem specification"/>
    <property type="evidence" value="ECO:0007669"/>
    <property type="project" value="TreeGrafter"/>
</dbReference>
<dbReference type="PANTHER" id="PTHR21736:SF36">
    <property type="entry name" value="PROTEIN OBERON 2-LIKE"/>
    <property type="match status" value="1"/>
</dbReference>
<dbReference type="STRING" id="59895.A0A103YK51"/>
<keyword evidence="10" id="KW-1185">Reference proteome</keyword>
<dbReference type="PANTHER" id="PTHR21736">
    <property type="entry name" value="VERNALIZATION-INSENSITIVE PROTEIN 3"/>
    <property type="match status" value="1"/>
</dbReference>
<dbReference type="OMA" id="RCEMCAN"/>
<dbReference type="InterPro" id="IPR032881">
    <property type="entry name" value="Oberon-like_PHD"/>
</dbReference>
<dbReference type="GO" id="GO:0010468">
    <property type="term" value="P:regulation of gene expression"/>
    <property type="evidence" value="ECO:0007669"/>
    <property type="project" value="TreeGrafter"/>
</dbReference>
<feature type="domain" description="Zinc finger PHD-type" evidence="8">
    <location>
        <begin position="122"/>
        <end position="182"/>
    </location>
</feature>
<dbReference type="PRINTS" id="PR01544">
    <property type="entry name" value="ARATH130DUF"/>
</dbReference>
<name>A0A103YK51_CYNCS</name>
<keyword evidence="6" id="KW-0539">Nucleus</keyword>
<comment type="subcellular location">
    <subcellularLocation>
        <location evidence="1">Nucleus</location>
    </subcellularLocation>
</comment>